<dbReference type="InterPro" id="IPR050678">
    <property type="entry name" value="DNA_Partitioning_ATPase"/>
</dbReference>
<dbReference type="InterPro" id="IPR025669">
    <property type="entry name" value="AAA_dom"/>
</dbReference>
<dbReference type="Proteomes" id="UP001166251">
    <property type="component" value="Unassembled WGS sequence"/>
</dbReference>
<dbReference type="InterPro" id="IPR027417">
    <property type="entry name" value="P-loop_NTPase"/>
</dbReference>
<comment type="caution">
    <text evidence="2">The sequence shown here is derived from an EMBL/GenBank/DDBJ whole genome shotgun (WGS) entry which is preliminary data.</text>
</comment>
<sequence length="264" mass="28991">MMVWTVANQKGGVGKTTTAVSLAGLMADRGYNVLLVDMDPHCSLGYYLGLDVESLEHTGYDVFVHGRAATREQVKQSIHATSIDGIDIMPANMAMATLDRKFGHTEGMGLILRHALNRVKQDYDVVLVDCPPVLGVLMVNALAASERVLVPVQTEFLALKGLERMIMSLELMKSSPSQNINYMIVPTMFDKRTKAANQAMVSLAEQYGNAVWRDVIPVDTRFRDASLEHLPPSMFAGHSRGVVAYRALLDDLIDEQVAARNGTN</sequence>
<proteinExistence type="predicted"/>
<dbReference type="PANTHER" id="PTHR13696:SF69">
    <property type="entry name" value="PLASMID PARTITIONING PROTEIN-RELATED"/>
    <property type="match status" value="1"/>
</dbReference>
<dbReference type="Pfam" id="PF13614">
    <property type="entry name" value="AAA_31"/>
    <property type="match status" value="1"/>
</dbReference>
<organism evidence="2 3">
    <name type="scientific">Neiella holothuriorum</name>
    <dbReference type="NCBI Taxonomy" id="2870530"/>
    <lineage>
        <taxon>Bacteria</taxon>
        <taxon>Pseudomonadati</taxon>
        <taxon>Pseudomonadota</taxon>
        <taxon>Gammaproteobacteria</taxon>
        <taxon>Alteromonadales</taxon>
        <taxon>Echinimonadaceae</taxon>
        <taxon>Neiella</taxon>
    </lineage>
</organism>
<name>A0ABS7EEL5_9GAMM</name>
<evidence type="ECO:0000313" key="3">
    <source>
        <dbReference type="Proteomes" id="UP001166251"/>
    </source>
</evidence>
<dbReference type="CDD" id="cd02042">
    <property type="entry name" value="ParAB_family"/>
    <property type="match status" value="1"/>
</dbReference>
<gene>
    <name evidence="2" type="ORF">K0504_07025</name>
</gene>
<dbReference type="PIRSF" id="PIRSF009320">
    <property type="entry name" value="Nuc_binding_HP_1000"/>
    <property type="match status" value="1"/>
</dbReference>
<evidence type="ECO:0000259" key="1">
    <source>
        <dbReference type="Pfam" id="PF13614"/>
    </source>
</evidence>
<dbReference type="Gene3D" id="3.40.50.300">
    <property type="entry name" value="P-loop containing nucleotide triphosphate hydrolases"/>
    <property type="match status" value="1"/>
</dbReference>
<protein>
    <submittedName>
        <fullName evidence="2">ParA family protein</fullName>
    </submittedName>
</protein>
<dbReference type="EMBL" id="JAHZSS010000006">
    <property type="protein sequence ID" value="MBW8190782.1"/>
    <property type="molecule type" value="Genomic_DNA"/>
</dbReference>
<feature type="domain" description="AAA" evidence="1">
    <location>
        <begin position="3"/>
        <end position="179"/>
    </location>
</feature>
<reference evidence="2" key="1">
    <citation type="submission" date="2021-07" db="EMBL/GenBank/DDBJ databases">
        <title>Neiella marina sp. nov., isolated from the intestinal content of sea cucumber Apostichopus japonicus.</title>
        <authorList>
            <person name="Bai X."/>
        </authorList>
    </citation>
    <scope>NUCLEOTIDE SEQUENCE</scope>
    <source>
        <strain evidence="2">126</strain>
    </source>
</reference>
<accession>A0ABS7EEL5</accession>
<keyword evidence="3" id="KW-1185">Reference proteome</keyword>
<evidence type="ECO:0000313" key="2">
    <source>
        <dbReference type="EMBL" id="MBW8190782.1"/>
    </source>
</evidence>
<dbReference type="PANTHER" id="PTHR13696">
    <property type="entry name" value="P-LOOP CONTAINING NUCLEOSIDE TRIPHOSPHATE HYDROLASE"/>
    <property type="match status" value="1"/>
</dbReference>
<dbReference type="SUPFAM" id="SSF52540">
    <property type="entry name" value="P-loop containing nucleoside triphosphate hydrolases"/>
    <property type="match status" value="1"/>
</dbReference>
<dbReference type="RefSeq" id="WP_220103466.1">
    <property type="nucleotide sequence ID" value="NZ_JAHZSS010000006.1"/>
</dbReference>